<sequence>MVVVNRLTKCEHFIGLSTVFNSSNIADAFSNEIVQLHGIPANIVTDGDHRFMTQFWNELHRLHGTTLSFTIAYHPQSNGESEALNKCVELFLRCYTADQPNDLMCFIPWAEYCSPAQAELVRKPVAEVKGPPAKLSDYAWSATSANG</sequence>
<proteinExistence type="predicted"/>
<dbReference type="OrthoDB" id="1938712at2759"/>
<keyword evidence="3" id="KW-1185">Reference proteome</keyword>
<comment type="caution">
    <text evidence="2">The sequence shown here is derived from an EMBL/GenBank/DDBJ whole genome shotgun (WGS) entry which is preliminary data.</text>
</comment>
<dbReference type="PANTHER" id="PTHR35046:SF26">
    <property type="entry name" value="RNA-DIRECTED DNA POLYMERASE"/>
    <property type="match status" value="1"/>
</dbReference>
<feature type="domain" description="Integrase catalytic" evidence="1">
    <location>
        <begin position="1"/>
        <end position="140"/>
    </location>
</feature>
<name>A0A5N6LYI1_9ASTR</name>
<dbReference type="PANTHER" id="PTHR35046">
    <property type="entry name" value="ZINC KNUCKLE (CCHC-TYPE) FAMILY PROTEIN"/>
    <property type="match status" value="1"/>
</dbReference>
<dbReference type="PROSITE" id="PS50994">
    <property type="entry name" value="INTEGRASE"/>
    <property type="match status" value="1"/>
</dbReference>
<dbReference type="SUPFAM" id="SSF53098">
    <property type="entry name" value="Ribonuclease H-like"/>
    <property type="match status" value="1"/>
</dbReference>
<evidence type="ECO:0000313" key="2">
    <source>
        <dbReference type="EMBL" id="KAD3066684.1"/>
    </source>
</evidence>
<evidence type="ECO:0000313" key="3">
    <source>
        <dbReference type="Proteomes" id="UP000326396"/>
    </source>
</evidence>
<dbReference type="InterPro" id="IPR001584">
    <property type="entry name" value="Integrase_cat-core"/>
</dbReference>
<protein>
    <recommendedName>
        <fullName evidence="1">Integrase catalytic domain-containing protein</fullName>
    </recommendedName>
</protein>
<dbReference type="InterPro" id="IPR012337">
    <property type="entry name" value="RNaseH-like_sf"/>
</dbReference>
<dbReference type="Proteomes" id="UP000326396">
    <property type="component" value="Linkage Group LG7"/>
</dbReference>
<dbReference type="EMBL" id="SZYD01000017">
    <property type="protein sequence ID" value="KAD3066684.1"/>
    <property type="molecule type" value="Genomic_DNA"/>
</dbReference>
<reference evidence="2 3" key="1">
    <citation type="submission" date="2019-05" db="EMBL/GenBank/DDBJ databases">
        <title>Mikania micrantha, genome provides insights into the molecular mechanism of rapid growth.</title>
        <authorList>
            <person name="Liu B."/>
        </authorList>
    </citation>
    <scope>NUCLEOTIDE SEQUENCE [LARGE SCALE GENOMIC DNA]</scope>
    <source>
        <strain evidence="2">NLD-2019</strain>
        <tissue evidence="2">Leaf</tissue>
    </source>
</reference>
<accession>A0A5N6LYI1</accession>
<dbReference type="Gene3D" id="3.30.420.10">
    <property type="entry name" value="Ribonuclease H-like superfamily/Ribonuclease H"/>
    <property type="match status" value="1"/>
</dbReference>
<dbReference type="AlphaFoldDB" id="A0A5N6LYI1"/>
<evidence type="ECO:0000259" key="1">
    <source>
        <dbReference type="PROSITE" id="PS50994"/>
    </source>
</evidence>
<organism evidence="2 3">
    <name type="scientific">Mikania micrantha</name>
    <name type="common">bitter vine</name>
    <dbReference type="NCBI Taxonomy" id="192012"/>
    <lineage>
        <taxon>Eukaryota</taxon>
        <taxon>Viridiplantae</taxon>
        <taxon>Streptophyta</taxon>
        <taxon>Embryophyta</taxon>
        <taxon>Tracheophyta</taxon>
        <taxon>Spermatophyta</taxon>
        <taxon>Magnoliopsida</taxon>
        <taxon>eudicotyledons</taxon>
        <taxon>Gunneridae</taxon>
        <taxon>Pentapetalae</taxon>
        <taxon>asterids</taxon>
        <taxon>campanulids</taxon>
        <taxon>Asterales</taxon>
        <taxon>Asteraceae</taxon>
        <taxon>Asteroideae</taxon>
        <taxon>Heliantheae alliance</taxon>
        <taxon>Eupatorieae</taxon>
        <taxon>Mikania</taxon>
    </lineage>
</organism>
<dbReference type="GO" id="GO:0003676">
    <property type="term" value="F:nucleic acid binding"/>
    <property type="evidence" value="ECO:0007669"/>
    <property type="project" value="InterPro"/>
</dbReference>
<dbReference type="InterPro" id="IPR036397">
    <property type="entry name" value="RNaseH_sf"/>
</dbReference>
<dbReference type="GO" id="GO:0015074">
    <property type="term" value="P:DNA integration"/>
    <property type="evidence" value="ECO:0007669"/>
    <property type="project" value="InterPro"/>
</dbReference>
<gene>
    <name evidence="2" type="ORF">E3N88_34564</name>
</gene>